<keyword evidence="4" id="KW-1185">Reference proteome</keyword>
<dbReference type="InterPro" id="IPR050951">
    <property type="entry name" value="Retrovirus_Pol_polyprotein"/>
</dbReference>
<sequence length="305" mass="36047">MGQADQLSRLNEEDKKKWQKGFKISEGKKNKHQTEEKRKLIWTFDSGEKREILRENEREGRIKEVHIDLLHRGVEYVYQEIKKKHYWPNIKKQIEAVINKCEICKKFNRKKGNEGEFVTSSRPFEKVALDLIDMRREGIYILVGIDYFSRFIVTKCIKDKSAKTVYDVIKEWIRLGYIPETLISDNGREFMNEEFKSMCQSMGIEHHLVIKEAHRSNGRVERVVRTIRDAAVKLGHEMSIEDKIKMITEKYNRTYHIGIKSTPLEALTETKWETVVNNMTDGPYSKRFGKRINEAEYVKGDVVRL</sequence>
<comment type="caution">
    <text evidence="3">The sequence shown here is derived from an EMBL/GenBank/DDBJ whole genome shotgun (WGS) entry which is preliminary data.</text>
</comment>
<feature type="non-terminal residue" evidence="3">
    <location>
        <position position="305"/>
    </location>
</feature>
<dbReference type="InterPro" id="IPR012337">
    <property type="entry name" value="RNaseH-like_sf"/>
</dbReference>
<dbReference type="Gene3D" id="3.30.420.10">
    <property type="entry name" value="Ribonuclease H-like superfamily/Ribonuclease H"/>
    <property type="match status" value="1"/>
</dbReference>
<dbReference type="InterPro" id="IPR041588">
    <property type="entry name" value="Integrase_H2C2"/>
</dbReference>
<dbReference type="GO" id="GO:0003676">
    <property type="term" value="F:nucleic acid binding"/>
    <property type="evidence" value="ECO:0007669"/>
    <property type="project" value="InterPro"/>
</dbReference>
<reference evidence="3 4" key="1">
    <citation type="submission" date="2015-07" db="EMBL/GenBank/DDBJ databases">
        <title>The genome of Pseudoloma neurophilia, a relevant intracellular parasite of the zebrafish.</title>
        <authorList>
            <person name="Ndikumana S."/>
            <person name="Pelin A."/>
            <person name="Sanders J."/>
            <person name="Corradi N."/>
        </authorList>
    </citation>
    <scope>NUCLEOTIDE SEQUENCE [LARGE SCALE GENOMIC DNA]</scope>
    <source>
        <strain evidence="3 4">MK1</strain>
    </source>
</reference>
<dbReference type="Proteomes" id="UP000051530">
    <property type="component" value="Unassembled WGS sequence"/>
</dbReference>
<dbReference type="EMBL" id="LGUB01001068">
    <property type="protein sequence ID" value="KRH92264.1"/>
    <property type="molecule type" value="Genomic_DNA"/>
</dbReference>
<dbReference type="SUPFAM" id="SSF53098">
    <property type="entry name" value="Ribonuclease H-like"/>
    <property type="match status" value="1"/>
</dbReference>
<feature type="region of interest" description="Disordered" evidence="1">
    <location>
        <begin position="1"/>
        <end position="34"/>
    </location>
</feature>
<dbReference type="Pfam" id="PF17921">
    <property type="entry name" value="Integrase_H2C2"/>
    <property type="match status" value="1"/>
</dbReference>
<evidence type="ECO:0000313" key="3">
    <source>
        <dbReference type="EMBL" id="KRH92264.1"/>
    </source>
</evidence>
<dbReference type="Pfam" id="PF00665">
    <property type="entry name" value="rve"/>
    <property type="match status" value="1"/>
</dbReference>
<dbReference type="PANTHER" id="PTHR37984:SF5">
    <property type="entry name" value="PROTEIN NYNRIN-LIKE"/>
    <property type="match status" value="1"/>
</dbReference>
<gene>
    <name evidence="3" type="ORF">M153_8778000916</name>
</gene>
<feature type="compositionally biased region" description="Basic and acidic residues" evidence="1">
    <location>
        <begin position="23"/>
        <end position="34"/>
    </location>
</feature>
<dbReference type="PROSITE" id="PS50994">
    <property type="entry name" value="INTEGRASE"/>
    <property type="match status" value="1"/>
</dbReference>
<dbReference type="InterPro" id="IPR001584">
    <property type="entry name" value="Integrase_cat-core"/>
</dbReference>
<proteinExistence type="predicted"/>
<evidence type="ECO:0000259" key="2">
    <source>
        <dbReference type="PROSITE" id="PS50994"/>
    </source>
</evidence>
<feature type="domain" description="Integrase catalytic" evidence="2">
    <location>
        <begin position="119"/>
        <end position="271"/>
    </location>
</feature>
<dbReference type="AlphaFoldDB" id="A0A0R0LSM3"/>
<dbReference type="OrthoDB" id="2195216at2759"/>
<dbReference type="GO" id="GO:0005634">
    <property type="term" value="C:nucleus"/>
    <property type="evidence" value="ECO:0007669"/>
    <property type="project" value="UniProtKB-ARBA"/>
</dbReference>
<organism evidence="3 4">
    <name type="scientific">Pseudoloma neurophilia</name>
    <dbReference type="NCBI Taxonomy" id="146866"/>
    <lineage>
        <taxon>Eukaryota</taxon>
        <taxon>Fungi</taxon>
        <taxon>Fungi incertae sedis</taxon>
        <taxon>Microsporidia</taxon>
        <taxon>Pseudoloma</taxon>
    </lineage>
</organism>
<evidence type="ECO:0000313" key="4">
    <source>
        <dbReference type="Proteomes" id="UP000051530"/>
    </source>
</evidence>
<dbReference type="InterPro" id="IPR036397">
    <property type="entry name" value="RNaseH_sf"/>
</dbReference>
<dbReference type="PANTHER" id="PTHR37984">
    <property type="entry name" value="PROTEIN CBG26694"/>
    <property type="match status" value="1"/>
</dbReference>
<dbReference type="GO" id="GO:0015074">
    <property type="term" value="P:DNA integration"/>
    <property type="evidence" value="ECO:0007669"/>
    <property type="project" value="InterPro"/>
</dbReference>
<protein>
    <submittedName>
        <fullName evidence="3">LTR transposable element</fullName>
    </submittedName>
</protein>
<dbReference type="VEuPathDB" id="MicrosporidiaDB:M153_8778000916"/>
<name>A0A0R0LSM3_9MICR</name>
<dbReference type="Gene3D" id="1.10.340.70">
    <property type="match status" value="1"/>
</dbReference>
<accession>A0A0R0LSM3</accession>
<evidence type="ECO:0000256" key="1">
    <source>
        <dbReference type="SAM" id="MobiDB-lite"/>
    </source>
</evidence>